<proteinExistence type="inferred from homology"/>
<feature type="transmembrane region" description="Helical" evidence="11">
    <location>
        <begin position="28"/>
        <end position="51"/>
    </location>
</feature>
<evidence type="ECO:0000313" key="13">
    <source>
        <dbReference type="Proteomes" id="UP001589906"/>
    </source>
</evidence>
<name>A0ABV6R388_9CAUL</name>
<dbReference type="RefSeq" id="WP_376835877.1">
    <property type="nucleotide sequence ID" value="NZ_JBHLSW010000005.1"/>
</dbReference>
<evidence type="ECO:0000256" key="10">
    <source>
        <dbReference type="ARBA" id="ARBA00023170"/>
    </source>
</evidence>
<accession>A0ABV6R388</accession>
<evidence type="ECO:0000256" key="11">
    <source>
        <dbReference type="SAM" id="Phobius"/>
    </source>
</evidence>
<dbReference type="PROSITE" id="PS00950">
    <property type="entry name" value="BACTERIAL_OPSIN_1"/>
    <property type="match status" value="1"/>
</dbReference>
<keyword evidence="5 11" id="KW-0812">Transmembrane</keyword>
<keyword evidence="7 11" id="KW-1133">Transmembrane helix</keyword>
<keyword evidence="6" id="KW-0681">Retinal protein</keyword>
<evidence type="ECO:0000256" key="3">
    <source>
        <dbReference type="ARBA" id="ARBA00022543"/>
    </source>
</evidence>
<feature type="transmembrane region" description="Helical" evidence="11">
    <location>
        <begin position="58"/>
        <end position="78"/>
    </location>
</feature>
<keyword evidence="10" id="KW-0675">Receptor</keyword>
<keyword evidence="9 11" id="KW-0472">Membrane</keyword>
<keyword evidence="8" id="KW-0157">Chromophore</keyword>
<dbReference type="InterPro" id="IPR018229">
    <property type="entry name" value="Rhodopsin_retinal_BS"/>
</dbReference>
<dbReference type="PANTHER" id="PTHR28286:SF2">
    <property type="entry name" value="BACTERIORHODOPSIN _OPSIN, NOPA (EUROFUNG)"/>
    <property type="match status" value="1"/>
</dbReference>
<sequence>MTSEAASGAAAAVAQSGGEATLSVFQYLLVYNAFSFTFATMAAATLFLWLGRSQVAPAYRTALTISGLVTAIAAYHYWRIFESWEQAYSLQNGVLTVTGYAFNDAYRYVDWLLTVPLLLIELVLVMRLSQRETTSKSITLGFAAALMIVLGYPGEIADDNTTRAIWGTLSTIPFLYIVWQLFVGLGKSIDNQPESVRGLIKQARLLTFASWGFYPIVYMIPYTSLGGGAVETGVQVGYTIADIIAKAGVGVLIYVIAVRKSQAEYGSTYGGEPARA</sequence>
<evidence type="ECO:0000313" key="12">
    <source>
        <dbReference type="EMBL" id="MFC0633911.1"/>
    </source>
</evidence>
<dbReference type="Gene3D" id="1.20.1070.10">
    <property type="entry name" value="Rhodopsin 7-helix transmembrane proteins"/>
    <property type="match status" value="1"/>
</dbReference>
<feature type="transmembrane region" description="Helical" evidence="11">
    <location>
        <begin position="137"/>
        <end position="153"/>
    </location>
</feature>
<dbReference type="PRINTS" id="PR00251">
    <property type="entry name" value="BACTRLOPSIN"/>
</dbReference>
<comment type="similarity">
    <text evidence="2">Belongs to the archaeal/bacterial/fungal opsin family.</text>
</comment>
<comment type="caution">
    <text evidence="12">The sequence shown here is derived from an EMBL/GenBank/DDBJ whole genome shotgun (WGS) entry which is preliminary data.</text>
</comment>
<keyword evidence="13" id="KW-1185">Reference proteome</keyword>
<evidence type="ECO:0000256" key="9">
    <source>
        <dbReference type="ARBA" id="ARBA00023136"/>
    </source>
</evidence>
<reference evidence="12 13" key="1">
    <citation type="submission" date="2024-09" db="EMBL/GenBank/DDBJ databases">
        <authorList>
            <person name="Sun Q."/>
            <person name="Mori K."/>
        </authorList>
    </citation>
    <scope>NUCLEOTIDE SEQUENCE [LARGE SCALE GENOMIC DNA]</scope>
    <source>
        <strain evidence="12 13">NCAIM B.02621</strain>
    </source>
</reference>
<gene>
    <name evidence="12" type="ORF">ACFFGE_08465</name>
</gene>
<evidence type="ECO:0000256" key="6">
    <source>
        <dbReference type="ARBA" id="ARBA00022925"/>
    </source>
</evidence>
<evidence type="ECO:0000256" key="5">
    <source>
        <dbReference type="ARBA" id="ARBA00022692"/>
    </source>
</evidence>
<dbReference type="Pfam" id="PF01036">
    <property type="entry name" value="Bac_rhodopsin"/>
    <property type="match status" value="1"/>
</dbReference>
<dbReference type="SMART" id="SM01021">
    <property type="entry name" value="Bac_rhodopsin"/>
    <property type="match status" value="1"/>
</dbReference>
<feature type="transmembrane region" description="Helical" evidence="11">
    <location>
        <begin position="236"/>
        <end position="257"/>
    </location>
</feature>
<comment type="subcellular location">
    <subcellularLocation>
        <location evidence="1">Membrane</location>
        <topology evidence="1">Multi-pass membrane protein</topology>
    </subcellularLocation>
</comment>
<feature type="transmembrane region" description="Helical" evidence="11">
    <location>
        <begin position="205"/>
        <end position="224"/>
    </location>
</feature>
<feature type="transmembrane region" description="Helical" evidence="11">
    <location>
        <begin position="165"/>
        <end position="185"/>
    </location>
</feature>
<dbReference type="EMBL" id="JBHLSW010000005">
    <property type="protein sequence ID" value="MFC0633911.1"/>
    <property type="molecule type" value="Genomic_DNA"/>
</dbReference>
<evidence type="ECO:0000256" key="2">
    <source>
        <dbReference type="ARBA" id="ARBA00008130"/>
    </source>
</evidence>
<organism evidence="12 13">
    <name type="scientific">Brevundimonas balnearis</name>
    <dbReference type="NCBI Taxonomy" id="1572858"/>
    <lineage>
        <taxon>Bacteria</taxon>
        <taxon>Pseudomonadati</taxon>
        <taxon>Pseudomonadota</taxon>
        <taxon>Alphaproteobacteria</taxon>
        <taxon>Caulobacterales</taxon>
        <taxon>Caulobacteraceae</taxon>
        <taxon>Brevundimonas</taxon>
    </lineage>
</organism>
<dbReference type="CDD" id="cd15242">
    <property type="entry name" value="7tm_Proteorhodopsin"/>
    <property type="match status" value="1"/>
</dbReference>
<keyword evidence="4" id="KW-0716">Sensory transduction</keyword>
<feature type="transmembrane region" description="Helical" evidence="11">
    <location>
        <begin position="105"/>
        <end position="125"/>
    </location>
</feature>
<evidence type="ECO:0000256" key="1">
    <source>
        <dbReference type="ARBA" id="ARBA00004141"/>
    </source>
</evidence>
<evidence type="ECO:0000256" key="7">
    <source>
        <dbReference type="ARBA" id="ARBA00022989"/>
    </source>
</evidence>
<keyword evidence="3" id="KW-0600">Photoreceptor protein</keyword>
<dbReference type="PANTHER" id="PTHR28286">
    <property type="match status" value="1"/>
</dbReference>
<evidence type="ECO:0000256" key="8">
    <source>
        <dbReference type="ARBA" id="ARBA00022991"/>
    </source>
</evidence>
<evidence type="ECO:0000256" key="4">
    <source>
        <dbReference type="ARBA" id="ARBA00022606"/>
    </source>
</evidence>
<dbReference type="Proteomes" id="UP001589906">
    <property type="component" value="Unassembled WGS sequence"/>
</dbReference>
<protein>
    <submittedName>
        <fullName evidence="12">Bacteriorhodopsin-like</fullName>
    </submittedName>
</protein>
<dbReference type="InterPro" id="IPR001425">
    <property type="entry name" value="Arc/bac/fun_rhodopsins"/>
</dbReference>
<dbReference type="SUPFAM" id="SSF81321">
    <property type="entry name" value="Family A G protein-coupled receptor-like"/>
    <property type="match status" value="1"/>
</dbReference>